<evidence type="ECO:0000256" key="3">
    <source>
        <dbReference type="ARBA" id="ARBA00013726"/>
    </source>
</evidence>
<evidence type="ECO:0000256" key="5">
    <source>
        <dbReference type="ARBA" id="ARBA00023172"/>
    </source>
</evidence>
<evidence type="ECO:0000256" key="7">
    <source>
        <dbReference type="ARBA" id="ARBA00023254"/>
    </source>
</evidence>
<keyword evidence="6 8" id="KW-0539">Nucleus</keyword>
<dbReference type="AlphaFoldDB" id="F6UW27"/>
<dbReference type="InterPro" id="IPR005647">
    <property type="entry name" value="Mnd1"/>
</dbReference>
<dbReference type="HOGENOM" id="CLU_080628_3_1_1"/>
<evidence type="ECO:0000259" key="11">
    <source>
        <dbReference type="Pfam" id="PF18517"/>
    </source>
</evidence>
<feature type="domain" description="Mnd1 HTH" evidence="10">
    <location>
        <begin position="16"/>
        <end position="74"/>
    </location>
</feature>
<organism evidence="12 13">
    <name type="scientific">Ciona intestinalis</name>
    <name type="common">Transparent sea squirt</name>
    <name type="synonym">Ascidia intestinalis</name>
    <dbReference type="NCBI Taxonomy" id="7719"/>
    <lineage>
        <taxon>Eukaryota</taxon>
        <taxon>Metazoa</taxon>
        <taxon>Chordata</taxon>
        <taxon>Tunicata</taxon>
        <taxon>Ascidiacea</taxon>
        <taxon>Phlebobranchia</taxon>
        <taxon>Cionidae</taxon>
        <taxon>Ciona</taxon>
    </lineage>
</organism>
<dbReference type="Pfam" id="PF18517">
    <property type="entry name" value="LZ3wCH"/>
    <property type="match status" value="1"/>
</dbReference>
<comment type="subcellular location">
    <subcellularLocation>
        <location evidence="1 8">Nucleus</location>
    </subcellularLocation>
</comment>
<feature type="coiled-coil region" evidence="9">
    <location>
        <begin position="93"/>
        <end position="147"/>
    </location>
</feature>
<dbReference type="OMA" id="VCYWAFP"/>
<dbReference type="PANTHER" id="PTHR31398">
    <property type="entry name" value="MEIOTIC NUCLEAR DIVISION PROTEIN 1 HOMOLOG"/>
    <property type="match status" value="1"/>
</dbReference>
<evidence type="ECO:0000259" key="10">
    <source>
        <dbReference type="Pfam" id="PF03962"/>
    </source>
</evidence>
<dbReference type="Ensembl" id="ENSCINT00000014869.3">
    <property type="protein sequence ID" value="ENSCINP00000014869.3"/>
    <property type="gene ID" value="ENSCING00000007251.3"/>
</dbReference>
<keyword evidence="7" id="KW-0469">Meiosis</keyword>
<dbReference type="PANTHER" id="PTHR31398:SF0">
    <property type="entry name" value="MEIOTIC NUCLEAR DIVISION PROTEIN 1 HOMOLOG"/>
    <property type="match status" value="1"/>
</dbReference>
<keyword evidence="13" id="KW-1185">Reference proteome</keyword>
<dbReference type="GO" id="GO:0007131">
    <property type="term" value="P:reciprocal meiotic recombination"/>
    <property type="evidence" value="ECO:0000318"/>
    <property type="project" value="GO_Central"/>
</dbReference>
<dbReference type="Pfam" id="PF03962">
    <property type="entry name" value="Mnd1"/>
    <property type="match status" value="1"/>
</dbReference>
<dbReference type="Proteomes" id="UP000008144">
    <property type="component" value="Chromosome 14"/>
</dbReference>
<dbReference type="InterPro" id="IPR040661">
    <property type="entry name" value="LZ3wCH"/>
</dbReference>
<reference evidence="12" key="2">
    <citation type="journal article" date="2008" name="Genome Biol.">
        <title>Improved genome assembly and evidence-based global gene model set for the chordate Ciona intestinalis: new insight into intron and operon populations.</title>
        <authorList>
            <person name="Satou Y."/>
            <person name="Mineta K."/>
            <person name="Ogasawara M."/>
            <person name="Sasakura Y."/>
            <person name="Shoguchi E."/>
            <person name="Ueno K."/>
            <person name="Yamada L."/>
            <person name="Matsumoto J."/>
            <person name="Wasserscheid J."/>
            <person name="Dewar K."/>
            <person name="Wiley G.B."/>
            <person name="Macmil S.L."/>
            <person name="Roe B.A."/>
            <person name="Zeller R.W."/>
            <person name="Hastings K.E."/>
            <person name="Lemaire P."/>
            <person name="Lindquist E."/>
            <person name="Endo T."/>
            <person name="Hotta K."/>
            <person name="Inaba K."/>
        </authorList>
    </citation>
    <scope>NUCLEOTIDE SEQUENCE [LARGE SCALE GENOMIC DNA]</scope>
    <source>
        <strain evidence="12">wild type</strain>
    </source>
</reference>
<evidence type="ECO:0000256" key="6">
    <source>
        <dbReference type="ARBA" id="ARBA00023242"/>
    </source>
</evidence>
<evidence type="ECO:0000313" key="13">
    <source>
        <dbReference type="Proteomes" id="UP000008144"/>
    </source>
</evidence>
<dbReference type="OrthoDB" id="273345at2759"/>
<reference evidence="13" key="1">
    <citation type="journal article" date="2002" name="Science">
        <title>The draft genome of Ciona intestinalis: insights into chordate and vertebrate origins.</title>
        <authorList>
            <person name="Dehal P."/>
            <person name="Satou Y."/>
            <person name="Campbell R.K."/>
            <person name="Chapman J."/>
            <person name="Degnan B."/>
            <person name="De Tomaso A."/>
            <person name="Davidson B."/>
            <person name="Di Gregorio A."/>
            <person name="Gelpke M."/>
            <person name="Goodstein D.M."/>
            <person name="Harafuji N."/>
            <person name="Hastings K.E."/>
            <person name="Ho I."/>
            <person name="Hotta K."/>
            <person name="Huang W."/>
            <person name="Kawashima T."/>
            <person name="Lemaire P."/>
            <person name="Martinez D."/>
            <person name="Meinertzhagen I.A."/>
            <person name="Necula S."/>
            <person name="Nonaka M."/>
            <person name="Putnam N."/>
            <person name="Rash S."/>
            <person name="Saiga H."/>
            <person name="Satake M."/>
            <person name="Terry A."/>
            <person name="Yamada L."/>
            <person name="Wang H.G."/>
            <person name="Awazu S."/>
            <person name="Azumi K."/>
            <person name="Boore J."/>
            <person name="Branno M."/>
            <person name="Chin-Bow S."/>
            <person name="DeSantis R."/>
            <person name="Doyle S."/>
            <person name="Francino P."/>
            <person name="Keys D.N."/>
            <person name="Haga S."/>
            <person name="Hayashi H."/>
            <person name="Hino K."/>
            <person name="Imai K.S."/>
            <person name="Inaba K."/>
            <person name="Kano S."/>
            <person name="Kobayashi K."/>
            <person name="Kobayashi M."/>
            <person name="Lee B.I."/>
            <person name="Makabe K.W."/>
            <person name="Manohar C."/>
            <person name="Matassi G."/>
            <person name="Medina M."/>
            <person name="Mochizuki Y."/>
            <person name="Mount S."/>
            <person name="Morishita T."/>
            <person name="Miura S."/>
            <person name="Nakayama A."/>
            <person name="Nishizaka S."/>
            <person name="Nomoto H."/>
            <person name="Ohta F."/>
            <person name="Oishi K."/>
            <person name="Rigoutsos I."/>
            <person name="Sano M."/>
            <person name="Sasaki A."/>
            <person name="Sasakura Y."/>
            <person name="Shoguchi E."/>
            <person name="Shin-i T."/>
            <person name="Spagnuolo A."/>
            <person name="Stainier D."/>
            <person name="Suzuki M.M."/>
            <person name="Tassy O."/>
            <person name="Takatori N."/>
            <person name="Tokuoka M."/>
            <person name="Yagi K."/>
            <person name="Yoshizaki F."/>
            <person name="Wada S."/>
            <person name="Zhang C."/>
            <person name="Hyatt P.D."/>
            <person name="Larimer F."/>
            <person name="Detter C."/>
            <person name="Doggett N."/>
            <person name="Glavina T."/>
            <person name="Hawkins T."/>
            <person name="Richardson P."/>
            <person name="Lucas S."/>
            <person name="Kohara Y."/>
            <person name="Levine M."/>
            <person name="Satoh N."/>
            <person name="Rokhsar D.S."/>
        </authorList>
    </citation>
    <scope>NUCLEOTIDE SEQUENCE [LARGE SCALE GENOMIC DNA]</scope>
</reference>
<dbReference type="GO" id="GO:0005634">
    <property type="term" value="C:nucleus"/>
    <property type="evidence" value="ECO:0007669"/>
    <property type="project" value="UniProtKB-SubCell"/>
</dbReference>
<dbReference type="RefSeq" id="XP_026693349.1">
    <property type="nucleotide sequence ID" value="XM_026837548.1"/>
</dbReference>
<name>F6UW27_CIOIN</name>
<accession>F6UW27</accession>
<protein>
    <recommendedName>
        <fullName evidence="3 8">Meiotic nuclear division protein 1 homolog</fullName>
    </recommendedName>
</protein>
<evidence type="ECO:0000313" key="12">
    <source>
        <dbReference type="Ensembl" id="ENSCINP00000014869.3"/>
    </source>
</evidence>
<keyword evidence="4 9" id="KW-0175">Coiled coil</keyword>
<dbReference type="InterPro" id="IPR040453">
    <property type="entry name" value="Mnd1_HTH"/>
</dbReference>
<dbReference type="KEGG" id="cin:100187186"/>
<sequence length="205" mass="23881">MSKKRGLSLEEKRTRMLEIFTEKNEFFHLKEIEKLAPKLKGITPMSVKEVLQGLVDDDLVNCEKVGSSSYYWTFSSQALNDRLKKTKKLNDELQNFTKKLASTNRGLAEAEETRKDSKGREELLQELAKLEKEKANLQLEIAKYKECDPEVVNAITDETQIAKESANRWTDNMFNLKSWIKRKFPIDEAVINKQFEIPEELDYVE</sequence>
<evidence type="ECO:0000256" key="9">
    <source>
        <dbReference type="SAM" id="Coils"/>
    </source>
</evidence>
<evidence type="ECO:0000256" key="2">
    <source>
        <dbReference type="ARBA" id="ARBA00005981"/>
    </source>
</evidence>
<accession>A0A1W2WDY3</accession>
<dbReference type="PIRSF" id="PIRSF026991">
    <property type="entry name" value="Mnd1"/>
    <property type="match status" value="1"/>
</dbReference>
<reference evidence="12" key="4">
    <citation type="submission" date="2025-09" db="UniProtKB">
        <authorList>
            <consortium name="Ensembl"/>
        </authorList>
    </citation>
    <scope>IDENTIFICATION</scope>
</reference>
<gene>
    <name evidence="12" type="primary">LOC100187186</name>
</gene>
<keyword evidence="5" id="KW-0233">DNA recombination</keyword>
<reference evidence="12" key="3">
    <citation type="submission" date="2025-08" db="UniProtKB">
        <authorList>
            <consortium name="Ensembl"/>
        </authorList>
    </citation>
    <scope>IDENTIFICATION</scope>
</reference>
<feature type="domain" description="Leucine zipper with capping helix" evidence="11">
    <location>
        <begin position="151"/>
        <end position="204"/>
    </location>
</feature>
<evidence type="ECO:0000256" key="4">
    <source>
        <dbReference type="ARBA" id="ARBA00023054"/>
    </source>
</evidence>
<dbReference type="STRING" id="7719.ENSCINP00000014869"/>
<dbReference type="GeneID" id="100187186"/>
<comment type="function">
    <text evidence="8">Required for proper homologous chromosome pairing and efficient cross-over and intragenic recombination during meiosis.</text>
</comment>
<dbReference type="GO" id="GO:0003690">
    <property type="term" value="F:double-stranded DNA binding"/>
    <property type="evidence" value="ECO:0007669"/>
    <property type="project" value="InterPro"/>
</dbReference>
<dbReference type="GeneTree" id="ENSGT00490000043413"/>
<dbReference type="InParanoid" id="F6UW27"/>
<proteinExistence type="inferred from homology"/>
<evidence type="ECO:0000256" key="8">
    <source>
        <dbReference type="PIRNR" id="PIRNR026991"/>
    </source>
</evidence>
<dbReference type="EMBL" id="EAAA01001286">
    <property type="status" value="NOT_ANNOTATED_CDS"/>
    <property type="molecule type" value="Genomic_DNA"/>
</dbReference>
<comment type="similarity">
    <text evidence="2 8">Belongs to the MND1 family.</text>
</comment>
<evidence type="ECO:0000256" key="1">
    <source>
        <dbReference type="ARBA" id="ARBA00004123"/>
    </source>
</evidence>